<evidence type="ECO:0000313" key="2">
    <source>
        <dbReference type="Proteomes" id="UP000269396"/>
    </source>
</evidence>
<keyword evidence="2" id="KW-1185">Reference proteome</keyword>
<dbReference type="AlphaFoldDB" id="A0A3P8KWS0"/>
<organism evidence="1 2">
    <name type="scientific">Schistosoma mattheei</name>
    <dbReference type="NCBI Taxonomy" id="31246"/>
    <lineage>
        <taxon>Eukaryota</taxon>
        <taxon>Metazoa</taxon>
        <taxon>Spiralia</taxon>
        <taxon>Lophotrochozoa</taxon>
        <taxon>Platyhelminthes</taxon>
        <taxon>Trematoda</taxon>
        <taxon>Digenea</taxon>
        <taxon>Strigeidida</taxon>
        <taxon>Schistosomatoidea</taxon>
        <taxon>Schistosomatidae</taxon>
        <taxon>Schistosoma</taxon>
    </lineage>
</organism>
<evidence type="ECO:0000313" key="1">
    <source>
        <dbReference type="EMBL" id="VDP86863.1"/>
    </source>
</evidence>
<protein>
    <submittedName>
        <fullName evidence="1">Uncharacterized protein</fullName>
    </submittedName>
</protein>
<gene>
    <name evidence="1" type="ORF">SMTD_LOCUS22273</name>
</gene>
<name>A0A3P8KWS0_9TREM</name>
<dbReference type="Proteomes" id="UP000269396">
    <property type="component" value="Unassembled WGS sequence"/>
</dbReference>
<dbReference type="EMBL" id="UZAL01050622">
    <property type="protein sequence ID" value="VDP86863.1"/>
    <property type="molecule type" value="Genomic_DNA"/>
</dbReference>
<reference evidence="1 2" key="1">
    <citation type="submission" date="2018-11" db="EMBL/GenBank/DDBJ databases">
        <authorList>
            <consortium name="Pathogen Informatics"/>
        </authorList>
    </citation>
    <scope>NUCLEOTIDE SEQUENCE [LARGE SCALE GENOMIC DNA]</scope>
    <source>
        <strain>Denwood</strain>
        <strain evidence="2">Zambia</strain>
    </source>
</reference>
<accession>A0A3P8KWS0</accession>
<sequence length="36" mass="4282">MVTIIELPVVQEKIVFLQVVRRIYVHKPPIHMWIGV</sequence>
<proteinExistence type="predicted"/>